<keyword evidence="5 9" id="KW-0694">RNA-binding</keyword>
<keyword evidence="9" id="KW-0820">tRNA-binding</keyword>
<evidence type="ECO:0000256" key="3">
    <source>
        <dbReference type="ARBA" id="ARBA00022730"/>
    </source>
</evidence>
<comment type="caution">
    <text evidence="11">The sequence shown here is derived from an EMBL/GenBank/DDBJ whole genome shotgun (WGS) entry which is preliminary data.</text>
</comment>
<keyword evidence="6 9" id="KW-0689">Ribosomal protein</keyword>
<evidence type="ECO:0000256" key="9">
    <source>
        <dbReference type="HAMAP-Rule" id="MF_01318"/>
    </source>
</evidence>
<dbReference type="Gene3D" id="3.30.190.20">
    <property type="match status" value="1"/>
</dbReference>
<dbReference type="InterPro" id="IPR005878">
    <property type="entry name" value="Ribosom_uL1_bac-type"/>
</dbReference>
<keyword evidence="2 9" id="KW-0678">Repressor</keyword>
<dbReference type="SUPFAM" id="SSF56808">
    <property type="entry name" value="Ribosomal protein L1"/>
    <property type="match status" value="1"/>
</dbReference>
<keyword evidence="3 9" id="KW-0699">rRNA-binding</keyword>
<accession>A0ABU5L6T1</accession>
<proteinExistence type="inferred from homology"/>
<evidence type="ECO:0000256" key="6">
    <source>
        <dbReference type="ARBA" id="ARBA00022980"/>
    </source>
</evidence>
<dbReference type="PANTHER" id="PTHR36427">
    <property type="entry name" value="54S RIBOSOMAL PROTEIN L1, MITOCHONDRIAL"/>
    <property type="match status" value="1"/>
</dbReference>
<comment type="similarity">
    <text evidence="1 9 10">Belongs to the universal ribosomal protein uL1 family.</text>
</comment>
<dbReference type="InterPro" id="IPR016095">
    <property type="entry name" value="Ribosomal_uL1_3-a/b-sand"/>
</dbReference>
<keyword evidence="12" id="KW-1185">Reference proteome</keyword>
<keyword evidence="7 9" id="KW-0687">Ribonucleoprotein</keyword>
<dbReference type="InterPro" id="IPR023674">
    <property type="entry name" value="Ribosomal_uL1-like"/>
</dbReference>
<dbReference type="Proteomes" id="UP001293791">
    <property type="component" value="Unassembled WGS sequence"/>
</dbReference>
<dbReference type="HAMAP" id="MF_01318_B">
    <property type="entry name" value="Ribosomal_uL1_B"/>
    <property type="match status" value="1"/>
</dbReference>
<name>A0ABU5L6T1_9RICK</name>
<evidence type="ECO:0000256" key="8">
    <source>
        <dbReference type="ARBA" id="ARBA00035241"/>
    </source>
</evidence>
<dbReference type="PROSITE" id="PS01199">
    <property type="entry name" value="RIBOSOMAL_L1"/>
    <property type="match status" value="1"/>
</dbReference>
<dbReference type="Pfam" id="PF00687">
    <property type="entry name" value="Ribosomal_L1"/>
    <property type="match status" value="1"/>
</dbReference>
<dbReference type="InterPro" id="IPR023673">
    <property type="entry name" value="Ribosomal_uL1_CS"/>
</dbReference>
<evidence type="ECO:0000256" key="5">
    <source>
        <dbReference type="ARBA" id="ARBA00022884"/>
    </source>
</evidence>
<dbReference type="GO" id="GO:0005840">
    <property type="term" value="C:ribosome"/>
    <property type="evidence" value="ECO:0007669"/>
    <property type="project" value="UniProtKB-KW"/>
</dbReference>
<dbReference type="NCBIfam" id="TIGR01169">
    <property type="entry name" value="rplA_bact"/>
    <property type="match status" value="1"/>
</dbReference>
<evidence type="ECO:0000256" key="2">
    <source>
        <dbReference type="ARBA" id="ARBA00022491"/>
    </source>
</evidence>
<organism evidence="11 12">
    <name type="scientific">Candidatus Cyrtobacter comes</name>
    <dbReference type="NCBI Taxonomy" id="675776"/>
    <lineage>
        <taxon>Bacteria</taxon>
        <taxon>Pseudomonadati</taxon>
        <taxon>Pseudomonadota</taxon>
        <taxon>Alphaproteobacteria</taxon>
        <taxon>Rickettsiales</taxon>
        <taxon>Candidatus Midichloriaceae</taxon>
        <taxon>Candidatus Cyrtobacter</taxon>
    </lineage>
</organism>
<dbReference type="Gene3D" id="3.40.50.790">
    <property type="match status" value="1"/>
</dbReference>
<dbReference type="PIRSF" id="PIRSF002155">
    <property type="entry name" value="Ribosomal_L1"/>
    <property type="match status" value="1"/>
</dbReference>
<evidence type="ECO:0000256" key="1">
    <source>
        <dbReference type="ARBA" id="ARBA00010531"/>
    </source>
</evidence>
<dbReference type="PANTHER" id="PTHR36427:SF3">
    <property type="entry name" value="LARGE RIBOSOMAL SUBUNIT PROTEIN UL1M"/>
    <property type="match status" value="1"/>
</dbReference>
<evidence type="ECO:0000256" key="7">
    <source>
        <dbReference type="ARBA" id="ARBA00023274"/>
    </source>
</evidence>
<dbReference type="EMBL" id="JARGYT010000006">
    <property type="protein sequence ID" value="MDZ5761828.1"/>
    <property type="molecule type" value="Genomic_DNA"/>
</dbReference>
<dbReference type="CDD" id="cd00403">
    <property type="entry name" value="Ribosomal_L1"/>
    <property type="match status" value="1"/>
</dbReference>
<evidence type="ECO:0000256" key="10">
    <source>
        <dbReference type="RuleBase" id="RU000659"/>
    </source>
</evidence>
<sequence>MKVSKVGKRLNKAASLVEAGRLYGLVEALDLLLGLYKEQFCTKFDETIDMVFNLGVDTKHSDQMVRGSVSMPSGLGKSVKVAIFTTEANFERAKASGADIVGEEALIESVKSGNINFDMCVATPDVMVKLAPLGRVLGPKGMMPNPKLGTVSMDIEGMIKRVKSGYVEYKADKFGIVHAGIAKLSFSVDAIKKNVMALYSAILASKPSGAKGIYIKSAYIGSSQGISVPLDISSLSV</sequence>
<evidence type="ECO:0000313" key="12">
    <source>
        <dbReference type="Proteomes" id="UP001293791"/>
    </source>
</evidence>
<evidence type="ECO:0000256" key="4">
    <source>
        <dbReference type="ARBA" id="ARBA00022845"/>
    </source>
</evidence>
<dbReference type="InterPro" id="IPR028364">
    <property type="entry name" value="Ribosomal_uL1/biogenesis"/>
</dbReference>
<comment type="function">
    <text evidence="9">Binds directly to 23S rRNA. The L1 stalk is quite mobile in the ribosome, and is involved in E site tRNA release.</text>
</comment>
<protein>
    <recommendedName>
        <fullName evidence="8 9">Large ribosomal subunit protein uL1</fullName>
    </recommendedName>
</protein>
<dbReference type="InterPro" id="IPR002143">
    <property type="entry name" value="Ribosomal_uL1"/>
</dbReference>
<comment type="function">
    <text evidence="9">Protein L1 is also a translational repressor protein, it controls the translation of the L11 operon by binding to its mRNA.</text>
</comment>
<comment type="subunit">
    <text evidence="9">Part of the 50S ribosomal subunit.</text>
</comment>
<gene>
    <name evidence="9" type="primary">rplA</name>
    <name evidence="11" type="ORF">Cyrtocomes_00186</name>
</gene>
<evidence type="ECO:0000313" key="11">
    <source>
        <dbReference type="EMBL" id="MDZ5761828.1"/>
    </source>
</evidence>
<reference evidence="11 12" key="1">
    <citation type="submission" date="2023-02" db="EMBL/GenBank/DDBJ databases">
        <title>Host association and intracellularity evolved multiple times independently in the Rickettsiales.</title>
        <authorList>
            <person name="Castelli M."/>
            <person name="Nardi T."/>
            <person name="Gammuto L."/>
            <person name="Bellinzona G."/>
            <person name="Sabaneyeva E."/>
            <person name="Potekhin A."/>
            <person name="Serra V."/>
            <person name="Petroni G."/>
            <person name="Sassera D."/>
        </authorList>
    </citation>
    <scope>NUCLEOTIDE SEQUENCE [LARGE SCALE GENOMIC DNA]</scope>
    <source>
        <strain evidence="11 12">BOD18</strain>
    </source>
</reference>
<keyword evidence="4 9" id="KW-0810">Translation regulation</keyword>